<proteinExistence type="predicted"/>
<dbReference type="PANTHER" id="PTHR43395">
    <property type="entry name" value="SENSOR HISTIDINE KINASE CHEA"/>
    <property type="match status" value="1"/>
</dbReference>
<comment type="caution">
    <text evidence="5">The sequence shown here is derived from an EMBL/GenBank/DDBJ whole genome shotgun (WGS) entry which is preliminary data.</text>
</comment>
<dbReference type="PROSITE" id="PS50851">
    <property type="entry name" value="CHEW"/>
    <property type="match status" value="1"/>
</dbReference>
<comment type="catalytic activity">
    <reaction evidence="1">
        <text>ATP + protein L-histidine = ADP + protein N-phospho-L-histidine.</text>
        <dbReference type="EC" id="2.7.13.3"/>
    </reaction>
</comment>
<sequence>MQSESQQNDFLFHTEEKTIKEAEQLLSQENHDNIQLLKSYKKLFKRYKKLFKQLKNLISMTDRQQKQVNRLNNELTQTNKLLADVSGKASLTISTHHIRQLSSITSHLVLTKNQLLSFNHFDNNQTDYMSLLQNLNMVTTRLQESIMQTKMQPLSIIYAELPKIISLATKNQNKEVQLNLDGNNVKIDNDFMDSLHFILGQLVQNACEHGIETKNERETLSKPSVGNIHIFALKKGGHVIIEMNDDGKGFDFEALSKKDSTLKHQESIELKQWINILKQTHQNFHKNSGLQKIFDKVEEMKGSIRIQRKNKQGITYLINLPESISIIQGLIVDVFGERFIIPQNNIVELVSIYDSDIISNIEYLSEHEVIRLREKLIPLVRLSDVLNIRKPFTSETRFNIVKKYSEISHEQMDTYRIDNLLLFVVLRVENERFGLVIDQIIGNEEIVYMPLHSLMKNLKIYSGVSILGDGCVSMILNPEGIFKHVNININNPEHQKELVQENSKINRILIFKSGIKEQFAVLLGEVSRLVRIKKKIFSINQRFHLSQSIVLSRRSLFWINFWKFPQ</sequence>
<dbReference type="SUPFAM" id="SSF55874">
    <property type="entry name" value="ATPase domain of HSP90 chaperone/DNA topoisomerase II/histidine kinase"/>
    <property type="match status" value="1"/>
</dbReference>
<dbReference type="SUPFAM" id="SSF50341">
    <property type="entry name" value="CheW-like"/>
    <property type="match status" value="1"/>
</dbReference>
<evidence type="ECO:0000313" key="5">
    <source>
        <dbReference type="EMBL" id="ETR70582.1"/>
    </source>
</evidence>
<dbReference type="Pfam" id="PF01584">
    <property type="entry name" value="CheW"/>
    <property type="match status" value="1"/>
</dbReference>
<protein>
    <recommendedName>
        <fullName evidence="2">histidine kinase</fullName>
        <ecNumber evidence="2">2.7.13.3</ecNumber>
    </recommendedName>
</protein>
<dbReference type="InterPro" id="IPR051315">
    <property type="entry name" value="Bact_Chemotaxis_CheA"/>
</dbReference>
<name>A0A1V1P6R6_9BACT</name>
<organism evidence="5 6">
    <name type="scientific">Candidatus Magnetoglobus multicellularis str. Araruama</name>
    <dbReference type="NCBI Taxonomy" id="890399"/>
    <lineage>
        <taxon>Bacteria</taxon>
        <taxon>Pseudomonadati</taxon>
        <taxon>Thermodesulfobacteriota</taxon>
        <taxon>Desulfobacteria</taxon>
        <taxon>Desulfobacterales</taxon>
        <taxon>Desulfobacteraceae</taxon>
        <taxon>Candidatus Magnetoglobus</taxon>
    </lineage>
</organism>
<feature type="coiled-coil region" evidence="3">
    <location>
        <begin position="37"/>
        <end position="88"/>
    </location>
</feature>
<evidence type="ECO:0000259" key="4">
    <source>
        <dbReference type="PROSITE" id="PS50851"/>
    </source>
</evidence>
<dbReference type="Proteomes" id="UP000189670">
    <property type="component" value="Unassembled WGS sequence"/>
</dbReference>
<dbReference type="Gene3D" id="3.30.565.10">
    <property type="entry name" value="Histidine kinase-like ATPase, C-terminal domain"/>
    <property type="match status" value="1"/>
</dbReference>
<dbReference type="SMART" id="SM00260">
    <property type="entry name" value="CheW"/>
    <property type="match status" value="1"/>
</dbReference>
<dbReference type="Gene3D" id="2.30.30.40">
    <property type="entry name" value="SH3 Domains"/>
    <property type="match status" value="1"/>
</dbReference>
<dbReference type="PANTHER" id="PTHR43395:SF1">
    <property type="entry name" value="CHEMOTAXIS PROTEIN CHEA"/>
    <property type="match status" value="1"/>
</dbReference>
<evidence type="ECO:0000256" key="1">
    <source>
        <dbReference type="ARBA" id="ARBA00000085"/>
    </source>
</evidence>
<dbReference type="EMBL" id="ATBP01000401">
    <property type="protein sequence ID" value="ETR70582.1"/>
    <property type="molecule type" value="Genomic_DNA"/>
</dbReference>
<keyword evidence="3" id="KW-0175">Coiled coil</keyword>
<reference evidence="6" key="1">
    <citation type="submission" date="2012-11" db="EMBL/GenBank/DDBJ databases">
        <authorList>
            <person name="Lucero-Rivera Y.E."/>
            <person name="Tovar-Ramirez D."/>
        </authorList>
    </citation>
    <scope>NUCLEOTIDE SEQUENCE [LARGE SCALE GENOMIC DNA]</scope>
    <source>
        <strain evidence="6">Araruama</strain>
    </source>
</reference>
<accession>A0A1V1P6R6</accession>
<evidence type="ECO:0000256" key="3">
    <source>
        <dbReference type="SAM" id="Coils"/>
    </source>
</evidence>
<dbReference type="InterPro" id="IPR036890">
    <property type="entry name" value="HATPase_C_sf"/>
</dbReference>
<evidence type="ECO:0000256" key="2">
    <source>
        <dbReference type="ARBA" id="ARBA00012438"/>
    </source>
</evidence>
<dbReference type="EC" id="2.7.13.3" evidence="2"/>
<dbReference type="GO" id="GO:0007165">
    <property type="term" value="P:signal transduction"/>
    <property type="evidence" value="ECO:0007669"/>
    <property type="project" value="InterPro"/>
</dbReference>
<dbReference type="CDD" id="cd00731">
    <property type="entry name" value="CheA_reg"/>
    <property type="match status" value="1"/>
</dbReference>
<dbReference type="GO" id="GO:0006935">
    <property type="term" value="P:chemotaxis"/>
    <property type="evidence" value="ECO:0007669"/>
    <property type="project" value="InterPro"/>
</dbReference>
<dbReference type="AlphaFoldDB" id="A0A1V1P6R6"/>
<dbReference type="GO" id="GO:0004673">
    <property type="term" value="F:protein histidine kinase activity"/>
    <property type="evidence" value="ECO:0007669"/>
    <property type="project" value="UniProtKB-EC"/>
</dbReference>
<dbReference type="InterPro" id="IPR036061">
    <property type="entry name" value="CheW-like_dom_sf"/>
</dbReference>
<evidence type="ECO:0000313" key="6">
    <source>
        <dbReference type="Proteomes" id="UP000189670"/>
    </source>
</evidence>
<gene>
    <name evidence="5" type="ORF">OMM_03138</name>
</gene>
<dbReference type="InterPro" id="IPR002545">
    <property type="entry name" value="CheW-lke_dom"/>
</dbReference>
<feature type="domain" description="CheW-like" evidence="4">
    <location>
        <begin position="326"/>
        <end position="487"/>
    </location>
</feature>